<feature type="region of interest" description="Disordered" evidence="8">
    <location>
        <begin position="1"/>
        <end position="40"/>
    </location>
</feature>
<evidence type="ECO:0000256" key="1">
    <source>
        <dbReference type="ARBA" id="ARBA00000900"/>
    </source>
</evidence>
<keyword evidence="5" id="KW-0808">Transferase</keyword>
<feature type="domain" description="RING-type" evidence="9">
    <location>
        <begin position="158"/>
        <end position="202"/>
    </location>
</feature>
<dbReference type="Gene3D" id="3.30.40.10">
    <property type="entry name" value="Zinc/RING finger domain, C3HC4 (zinc finger)"/>
    <property type="match status" value="1"/>
</dbReference>
<sequence length="348" mass="38962">MHNITDTDYSHGYLAEDETQNESENGLSHEYNMGVDSSSENSALLQNNNGNVIYAICDGVDDGKDTYGGNNTNIDVVMSILRNQSSSRGSISRHYDYSDEFAPNVLRSTPRHISIFPNKSRWWQRGQVRYGSQITNINEKIISKTFTDFEGPVEDKACAICLDDLTADLICLNGCLHIYHKTCFVDYVINSKKSKIVCPLCNCISFAGRGPSPPGKMSWNVKKEVTLLSNGTLITTIEIKYKMESGTQLRWHPNPGKPYKGVYKKAFLPISSDYLFILKMLILAFLDGQTFRVEDSFDAKFGNIVWNGIEHKTNIDGGIEGGGFPDSNYKSRVLENILSKGVEYPNLN</sequence>
<accession>A0A976SLK7</accession>
<dbReference type="Proteomes" id="UP000244803">
    <property type="component" value="Chromosome 2"/>
</dbReference>
<dbReference type="Gene3D" id="3.30.390.130">
    <property type="match status" value="1"/>
</dbReference>
<name>A0A976SLK7_THEOR</name>
<dbReference type="Pfam" id="PF18102">
    <property type="entry name" value="DTC"/>
    <property type="match status" value="1"/>
</dbReference>
<dbReference type="PANTHER" id="PTHR12622">
    <property type="entry name" value="DELTEX-RELATED"/>
    <property type="match status" value="1"/>
</dbReference>
<evidence type="ECO:0000256" key="6">
    <source>
        <dbReference type="ARBA" id="ARBA00022723"/>
    </source>
</evidence>
<comment type="similarity">
    <text evidence="3">Belongs to the Deltex family.</text>
</comment>
<comment type="catalytic activity">
    <reaction evidence="1">
        <text>S-ubiquitinyl-[E2 ubiquitin-conjugating enzyme]-L-cysteine + [acceptor protein]-L-lysine = [E2 ubiquitin-conjugating enzyme]-L-cysteine + N(6)-ubiquitinyl-[acceptor protein]-L-lysine.</text>
        <dbReference type="EC" id="2.3.2.27"/>
    </reaction>
</comment>
<reference evidence="10" key="1">
    <citation type="submission" date="2022-07" db="EMBL/GenBank/DDBJ databases">
        <title>Evaluation of T. orientalis genome assembly methods using nanopore sequencing and analysis of variation between genomes.</title>
        <authorList>
            <person name="Yam J."/>
            <person name="Micallef M.L."/>
            <person name="Liu M."/>
            <person name="Djordjevic S.P."/>
            <person name="Bogema D.R."/>
            <person name="Jenkins C."/>
        </authorList>
    </citation>
    <scope>NUCLEOTIDE SEQUENCE</scope>
    <source>
        <strain evidence="10">Fish Creek</strain>
    </source>
</reference>
<dbReference type="InterPro" id="IPR039399">
    <property type="entry name" value="Deltex_C_sf"/>
</dbReference>
<dbReference type="GO" id="GO:0007219">
    <property type="term" value="P:Notch signaling pathway"/>
    <property type="evidence" value="ECO:0007669"/>
    <property type="project" value="InterPro"/>
</dbReference>
<dbReference type="AlphaFoldDB" id="A0A976SLK7"/>
<evidence type="ECO:0000256" key="5">
    <source>
        <dbReference type="ARBA" id="ARBA00022679"/>
    </source>
</evidence>
<evidence type="ECO:0000256" key="7">
    <source>
        <dbReference type="PROSITE-ProRule" id="PRU00175"/>
    </source>
</evidence>
<proteinExistence type="inferred from homology"/>
<dbReference type="SMART" id="SM00184">
    <property type="entry name" value="RING"/>
    <property type="match status" value="1"/>
</dbReference>
<organism evidence="10 11">
    <name type="scientific">Theileria orientalis</name>
    <dbReference type="NCBI Taxonomy" id="68886"/>
    <lineage>
        <taxon>Eukaryota</taxon>
        <taxon>Sar</taxon>
        <taxon>Alveolata</taxon>
        <taxon>Apicomplexa</taxon>
        <taxon>Aconoidasida</taxon>
        <taxon>Piroplasmida</taxon>
        <taxon>Theileriidae</taxon>
        <taxon>Theileria</taxon>
    </lineage>
</organism>
<dbReference type="InterPro" id="IPR039396">
    <property type="entry name" value="Deltex_C"/>
</dbReference>
<dbReference type="GO" id="GO:0008270">
    <property type="term" value="F:zinc ion binding"/>
    <property type="evidence" value="ECO:0007669"/>
    <property type="project" value="UniProtKB-KW"/>
</dbReference>
<keyword evidence="7" id="KW-0863">Zinc-finger</keyword>
<dbReference type="EMBL" id="CP056068">
    <property type="protein sequence ID" value="UVC54671.1"/>
    <property type="molecule type" value="Genomic_DNA"/>
</dbReference>
<dbReference type="InterPro" id="IPR001841">
    <property type="entry name" value="Znf_RING"/>
</dbReference>
<evidence type="ECO:0000256" key="3">
    <source>
        <dbReference type="ARBA" id="ARBA00009413"/>
    </source>
</evidence>
<evidence type="ECO:0000313" key="10">
    <source>
        <dbReference type="EMBL" id="UVC54671.1"/>
    </source>
</evidence>
<keyword evidence="7" id="KW-0862">Zinc</keyword>
<evidence type="ECO:0000259" key="9">
    <source>
        <dbReference type="PROSITE" id="PS50089"/>
    </source>
</evidence>
<dbReference type="EC" id="2.3.2.27" evidence="4"/>
<evidence type="ECO:0000256" key="4">
    <source>
        <dbReference type="ARBA" id="ARBA00012483"/>
    </source>
</evidence>
<dbReference type="InterPro" id="IPR013083">
    <property type="entry name" value="Znf_RING/FYVE/PHD"/>
</dbReference>
<gene>
    <name evidence="10" type="ORF">MACJ_003640</name>
</gene>
<dbReference type="PROSITE" id="PS50089">
    <property type="entry name" value="ZF_RING_2"/>
    <property type="match status" value="1"/>
</dbReference>
<evidence type="ECO:0000313" key="11">
    <source>
        <dbReference type="Proteomes" id="UP000244803"/>
    </source>
</evidence>
<dbReference type="GO" id="GO:0061630">
    <property type="term" value="F:ubiquitin protein ligase activity"/>
    <property type="evidence" value="ECO:0007669"/>
    <property type="project" value="UniProtKB-EC"/>
</dbReference>
<comment type="pathway">
    <text evidence="2">Protein modification; protein ubiquitination.</text>
</comment>
<dbReference type="SUPFAM" id="SSF57850">
    <property type="entry name" value="RING/U-box"/>
    <property type="match status" value="1"/>
</dbReference>
<dbReference type="GO" id="GO:0016567">
    <property type="term" value="P:protein ubiquitination"/>
    <property type="evidence" value="ECO:0007669"/>
    <property type="project" value="InterPro"/>
</dbReference>
<keyword evidence="6" id="KW-0479">Metal-binding</keyword>
<dbReference type="InterPro" id="IPR039398">
    <property type="entry name" value="Deltex_fam"/>
</dbReference>
<evidence type="ECO:0000256" key="2">
    <source>
        <dbReference type="ARBA" id="ARBA00004906"/>
    </source>
</evidence>
<dbReference type="CDD" id="cd16448">
    <property type="entry name" value="RING-H2"/>
    <property type="match status" value="1"/>
</dbReference>
<evidence type="ECO:0000256" key="8">
    <source>
        <dbReference type="SAM" id="MobiDB-lite"/>
    </source>
</evidence>
<protein>
    <recommendedName>
        <fullName evidence="4">RING-type E3 ubiquitin transferase</fullName>
        <ecNumber evidence="4">2.3.2.27</ecNumber>
    </recommendedName>
</protein>
<dbReference type="Pfam" id="PF13639">
    <property type="entry name" value="zf-RING_2"/>
    <property type="match status" value="1"/>
</dbReference>